<dbReference type="SUPFAM" id="SSF51735">
    <property type="entry name" value="NAD(P)-binding Rossmann-fold domains"/>
    <property type="match status" value="1"/>
</dbReference>
<dbReference type="RefSeq" id="WP_064482775.1">
    <property type="nucleotide sequence ID" value="NZ_CP015641.1"/>
</dbReference>
<proteinExistence type="predicted"/>
<reference evidence="1 2" key="1">
    <citation type="submission" date="2016-05" db="EMBL/GenBank/DDBJ databases">
        <title>Genome sequence of Pseudomonas stutzeri 273 and identification of the exopolysaccharide biosynthesis locus.</title>
        <authorList>
            <person name="Wu S."/>
            <person name="Sun C."/>
        </authorList>
    </citation>
    <scope>NUCLEOTIDE SEQUENCE [LARGE SCALE GENOMIC DNA]</scope>
    <source>
        <strain evidence="1 2">273</strain>
    </source>
</reference>
<dbReference type="PANTHER" id="PTHR43544">
    <property type="entry name" value="SHORT-CHAIN DEHYDROGENASE/REDUCTASE"/>
    <property type="match status" value="1"/>
</dbReference>
<dbReference type="InterPro" id="IPR051468">
    <property type="entry name" value="Fungal_SecMetab_SDRs"/>
</dbReference>
<dbReference type="Pfam" id="PF00106">
    <property type="entry name" value="adh_short"/>
    <property type="match status" value="1"/>
</dbReference>
<dbReference type="EMBL" id="CP015641">
    <property type="protein sequence ID" value="ANF28033.1"/>
    <property type="molecule type" value="Genomic_DNA"/>
</dbReference>
<evidence type="ECO:0000313" key="1">
    <source>
        <dbReference type="EMBL" id="ANF28033.1"/>
    </source>
</evidence>
<dbReference type="GO" id="GO:0016491">
    <property type="term" value="F:oxidoreductase activity"/>
    <property type="evidence" value="ECO:0007669"/>
    <property type="project" value="TreeGrafter"/>
</dbReference>
<dbReference type="PRINTS" id="PR00081">
    <property type="entry name" value="GDHRDH"/>
</dbReference>
<dbReference type="OrthoDB" id="9785826at2"/>
<sequence>MHMESFPEGYRALVIGASGGIGAALVDALRTDPRCASVTELGRSTSPPLDLSDPVSIEQAAAELAGHGPFHLIINAAGVLHCDAFMPEKRLADLDHQQLLETFQVNTFGPALLLRYFSGLLDRQRGVLAMLSAKVGSIGDNRLGGWYSYRASKAALNMLIKTASIEIKRSQPNALLLALHPGTVSSNLSQPFRGAEIGRPAADAAHDLLRVIDGLGPEASGGFYAYSGEALPW</sequence>
<accession>A0A172WX69</accession>
<dbReference type="Gene3D" id="3.40.50.720">
    <property type="entry name" value="NAD(P)-binding Rossmann-like Domain"/>
    <property type="match status" value="1"/>
</dbReference>
<gene>
    <name evidence="1" type="ORF">PS273GM_15135</name>
</gene>
<dbReference type="GO" id="GO:0005737">
    <property type="term" value="C:cytoplasm"/>
    <property type="evidence" value="ECO:0007669"/>
    <property type="project" value="TreeGrafter"/>
</dbReference>
<dbReference type="InterPro" id="IPR002347">
    <property type="entry name" value="SDR_fam"/>
</dbReference>
<dbReference type="InterPro" id="IPR036291">
    <property type="entry name" value="NAD(P)-bd_dom_sf"/>
</dbReference>
<name>A0A172WX69_STUST</name>
<organism evidence="1 2">
    <name type="scientific">Stutzerimonas stutzeri</name>
    <name type="common">Pseudomonas stutzeri</name>
    <dbReference type="NCBI Taxonomy" id="316"/>
    <lineage>
        <taxon>Bacteria</taxon>
        <taxon>Pseudomonadati</taxon>
        <taxon>Pseudomonadota</taxon>
        <taxon>Gammaproteobacteria</taxon>
        <taxon>Pseudomonadales</taxon>
        <taxon>Pseudomonadaceae</taxon>
        <taxon>Stutzerimonas</taxon>
    </lineage>
</organism>
<dbReference type="PANTHER" id="PTHR43544:SF12">
    <property type="entry name" value="NAD(P)-BINDING ROSSMANN-FOLD SUPERFAMILY PROTEIN"/>
    <property type="match status" value="1"/>
</dbReference>
<protein>
    <submittedName>
        <fullName evidence="1">Short-chain dehydrogenase</fullName>
    </submittedName>
</protein>
<dbReference type="Proteomes" id="UP000077787">
    <property type="component" value="Chromosome"/>
</dbReference>
<evidence type="ECO:0000313" key="2">
    <source>
        <dbReference type="Proteomes" id="UP000077787"/>
    </source>
</evidence>
<dbReference type="AlphaFoldDB" id="A0A172WX69"/>